<evidence type="ECO:0000313" key="3">
    <source>
        <dbReference type="EMBL" id="TRY85707.1"/>
    </source>
</evidence>
<dbReference type="Gene3D" id="2.40.10.10">
    <property type="entry name" value="Trypsin-like serine proteases"/>
    <property type="match status" value="2"/>
</dbReference>
<keyword evidence="4" id="KW-1185">Reference proteome</keyword>
<proteinExistence type="predicted"/>
<dbReference type="PANTHER" id="PTHR24252:SF7">
    <property type="entry name" value="HYALIN"/>
    <property type="match status" value="1"/>
</dbReference>
<dbReference type="EMBL" id="SRMA01026260">
    <property type="protein sequence ID" value="TRY85707.1"/>
    <property type="molecule type" value="Genomic_DNA"/>
</dbReference>
<feature type="domain" description="Peptidase S1" evidence="2">
    <location>
        <begin position="45"/>
        <end position="210"/>
    </location>
</feature>
<organism evidence="3 4">
    <name type="scientific">Danionella cerebrum</name>
    <dbReference type="NCBI Taxonomy" id="2873325"/>
    <lineage>
        <taxon>Eukaryota</taxon>
        <taxon>Metazoa</taxon>
        <taxon>Chordata</taxon>
        <taxon>Craniata</taxon>
        <taxon>Vertebrata</taxon>
        <taxon>Euteleostomi</taxon>
        <taxon>Actinopterygii</taxon>
        <taxon>Neopterygii</taxon>
        <taxon>Teleostei</taxon>
        <taxon>Ostariophysi</taxon>
        <taxon>Cypriniformes</taxon>
        <taxon>Danionidae</taxon>
        <taxon>Danioninae</taxon>
        <taxon>Danionella</taxon>
    </lineage>
</organism>
<dbReference type="SUPFAM" id="SSF50494">
    <property type="entry name" value="Trypsin-like serine proteases"/>
    <property type="match status" value="1"/>
</dbReference>
<dbReference type="PANTHER" id="PTHR24252">
    <property type="entry name" value="ACROSIN-RELATED"/>
    <property type="match status" value="1"/>
</dbReference>
<dbReference type="Proteomes" id="UP000316079">
    <property type="component" value="Unassembled WGS sequence"/>
</dbReference>
<reference evidence="3 4" key="1">
    <citation type="journal article" date="2019" name="Sci. Data">
        <title>Hybrid genome assembly and annotation of Danionella translucida.</title>
        <authorList>
            <person name="Kadobianskyi M."/>
            <person name="Schulze L."/>
            <person name="Schuelke M."/>
            <person name="Judkewitz B."/>
        </authorList>
    </citation>
    <scope>NUCLEOTIDE SEQUENCE [LARGE SCALE GENOMIC DNA]</scope>
    <source>
        <strain evidence="3 4">Bolton</strain>
    </source>
</reference>
<name>A0A553Q730_9TELE</name>
<evidence type="ECO:0000259" key="2">
    <source>
        <dbReference type="PROSITE" id="PS50240"/>
    </source>
</evidence>
<dbReference type="STRING" id="623744.A0A553Q730"/>
<dbReference type="InterPro" id="IPR043504">
    <property type="entry name" value="Peptidase_S1_PA_chymotrypsin"/>
</dbReference>
<keyword evidence="1" id="KW-1015">Disulfide bond</keyword>
<evidence type="ECO:0000256" key="1">
    <source>
        <dbReference type="ARBA" id="ARBA00023157"/>
    </source>
</evidence>
<protein>
    <recommendedName>
        <fullName evidence="2">Peptidase S1 domain-containing protein</fullName>
    </recommendedName>
</protein>
<dbReference type="PROSITE" id="PS50240">
    <property type="entry name" value="TRYPSIN_DOM"/>
    <property type="match status" value="1"/>
</dbReference>
<accession>A0A553Q730</accession>
<comment type="caution">
    <text evidence="3">The sequence shown here is derived from an EMBL/GenBank/DDBJ whole genome shotgun (WGS) entry which is preliminary data.</text>
</comment>
<evidence type="ECO:0000313" key="4">
    <source>
        <dbReference type="Proteomes" id="UP000316079"/>
    </source>
</evidence>
<dbReference type="PROSITE" id="PS00134">
    <property type="entry name" value="TRYPSIN_HIS"/>
    <property type="match status" value="1"/>
</dbReference>
<dbReference type="AlphaFoldDB" id="A0A553Q730"/>
<dbReference type="InterPro" id="IPR018114">
    <property type="entry name" value="TRYPSIN_HIS"/>
</dbReference>
<dbReference type="InterPro" id="IPR009003">
    <property type="entry name" value="Peptidase_S1_PA"/>
</dbReference>
<sequence>MHEILDLSLSLQMQSADLMKKEASLIVVVQCKTRFSSMAELDLLLVSLKIRGSHFCAAAILSNHWLLTAAHCFAGVSKDYLHKIEAVAGEFHQRKNREMGEKLPSGWGRIFERGPLSSVLQEVQLDLLEQSKCKYMLQTLRPGQKTFTVLWGFRESFALPKTRWTLGGSRGNIMGRAWSNNKFKHSSRRGSPGVFTDVSMFLDWIKSNLRKGGQVAM</sequence>
<dbReference type="Pfam" id="PF00089">
    <property type="entry name" value="Trypsin"/>
    <property type="match status" value="1"/>
</dbReference>
<dbReference type="OrthoDB" id="6380398at2759"/>
<dbReference type="InterPro" id="IPR001254">
    <property type="entry name" value="Trypsin_dom"/>
</dbReference>
<dbReference type="SMART" id="SM00020">
    <property type="entry name" value="Tryp_SPc"/>
    <property type="match status" value="1"/>
</dbReference>
<gene>
    <name evidence="3" type="ORF">DNTS_013250</name>
</gene>
<dbReference type="GO" id="GO:0006508">
    <property type="term" value="P:proteolysis"/>
    <property type="evidence" value="ECO:0007669"/>
    <property type="project" value="InterPro"/>
</dbReference>
<dbReference type="GO" id="GO:0004252">
    <property type="term" value="F:serine-type endopeptidase activity"/>
    <property type="evidence" value="ECO:0007669"/>
    <property type="project" value="InterPro"/>
</dbReference>